<feature type="non-terminal residue" evidence="2">
    <location>
        <position position="1"/>
    </location>
</feature>
<evidence type="ECO:0000313" key="2">
    <source>
        <dbReference type="EMBL" id="CAA9490253.1"/>
    </source>
</evidence>
<feature type="region of interest" description="Disordered" evidence="1">
    <location>
        <begin position="1"/>
        <end position="58"/>
    </location>
</feature>
<sequence>GFADPARHALRRPGDRLPGDLRPDARAQSHAGAGVAGPRRPADRQRRPADRPGAERRL</sequence>
<feature type="compositionally biased region" description="Basic and acidic residues" evidence="1">
    <location>
        <begin position="12"/>
        <end position="27"/>
    </location>
</feature>
<dbReference type="EMBL" id="CADCVL010000352">
    <property type="protein sequence ID" value="CAA9490253.1"/>
    <property type="molecule type" value="Genomic_DNA"/>
</dbReference>
<feature type="non-terminal residue" evidence="2">
    <location>
        <position position="58"/>
    </location>
</feature>
<organism evidence="2">
    <name type="scientific">uncultured Solirubrobacteraceae bacterium</name>
    <dbReference type="NCBI Taxonomy" id="1162706"/>
    <lineage>
        <taxon>Bacteria</taxon>
        <taxon>Bacillati</taxon>
        <taxon>Actinomycetota</taxon>
        <taxon>Thermoleophilia</taxon>
        <taxon>Solirubrobacterales</taxon>
        <taxon>Solirubrobacteraceae</taxon>
        <taxon>environmental samples</taxon>
    </lineage>
</organism>
<gene>
    <name evidence="2" type="ORF">AVDCRST_MAG65-1977</name>
</gene>
<proteinExistence type="predicted"/>
<reference evidence="2" key="1">
    <citation type="submission" date="2020-02" db="EMBL/GenBank/DDBJ databases">
        <authorList>
            <person name="Meier V. D."/>
        </authorList>
    </citation>
    <scope>NUCLEOTIDE SEQUENCE</scope>
    <source>
        <strain evidence="2">AVDCRST_MAG65</strain>
    </source>
</reference>
<dbReference type="AlphaFoldDB" id="A0A6J4S5G0"/>
<accession>A0A6J4S5G0</accession>
<feature type="compositionally biased region" description="Basic and acidic residues" evidence="1">
    <location>
        <begin position="40"/>
        <end position="58"/>
    </location>
</feature>
<evidence type="ECO:0000256" key="1">
    <source>
        <dbReference type="SAM" id="MobiDB-lite"/>
    </source>
</evidence>
<protein>
    <submittedName>
        <fullName evidence="2">Uncharacterized protein</fullName>
    </submittedName>
</protein>
<name>A0A6J4S5G0_9ACTN</name>